<dbReference type="EMBL" id="JBBNAF010000011">
    <property type="protein sequence ID" value="KAK9099100.1"/>
    <property type="molecule type" value="Genomic_DNA"/>
</dbReference>
<keyword evidence="2" id="KW-1185">Reference proteome</keyword>
<dbReference type="Proteomes" id="UP001420932">
    <property type="component" value="Unassembled WGS sequence"/>
</dbReference>
<evidence type="ECO:0000313" key="1">
    <source>
        <dbReference type="EMBL" id="KAK9099100.1"/>
    </source>
</evidence>
<evidence type="ECO:0000313" key="2">
    <source>
        <dbReference type="Proteomes" id="UP001420932"/>
    </source>
</evidence>
<protein>
    <submittedName>
        <fullName evidence="1">Uncharacterized protein</fullName>
    </submittedName>
</protein>
<proteinExistence type="predicted"/>
<sequence>MGHKEIKKNGVNWMSWSRLYERKEDGGMGFKNLHCLNSVPLAKQRWRISPTYKL</sequence>
<name>A0AAP0ET04_9MAGN</name>
<accession>A0AAP0ET04</accession>
<reference evidence="1 2" key="1">
    <citation type="submission" date="2024-01" db="EMBL/GenBank/DDBJ databases">
        <title>Genome assemblies of Stephania.</title>
        <authorList>
            <person name="Yang L."/>
        </authorList>
    </citation>
    <scope>NUCLEOTIDE SEQUENCE [LARGE SCALE GENOMIC DNA]</scope>
    <source>
        <strain evidence="1">YNDBR</strain>
        <tissue evidence="1">Leaf</tissue>
    </source>
</reference>
<comment type="caution">
    <text evidence="1">The sequence shown here is derived from an EMBL/GenBank/DDBJ whole genome shotgun (WGS) entry which is preliminary data.</text>
</comment>
<gene>
    <name evidence="1" type="ORF">Syun_026145</name>
</gene>
<organism evidence="1 2">
    <name type="scientific">Stephania yunnanensis</name>
    <dbReference type="NCBI Taxonomy" id="152371"/>
    <lineage>
        <taxon>Eukaryota</taxon>
        <taxon>Viridiplantae</taxon>
        <taxon>Streptophyta</taxon>
        <taxon>Embryophyta</taxon>
        <taxon>Tracheophyta</taxon>
        <taxon>Spermatophyta</taxon>
        <taxon>Magnoliopsida</taxon>
        <taxon>Ranunculales</taxon>
        <taxon>Menispermaceae</taxon>
        <taxon>Menispermoideae</taxon>
        <taxon>Cissampelideae</taxon>
        <taxon>Stephania</taxon>
    </lineage>
</organism>
<dbReference type="AlphaFoldDB" id="A0AAP0ET04"/>